<reference evidence="3" key="3">
    <citation type="submission" date="2015-04" db="UniProtKB">
        <authorList>
            <consortium name="EnsemblPlants"/>
        </authorList>
    </citation>
    <scope>IDENTIFICATION</scope>
    <source>
        <strain evidence="3">cv. Jemalong A17</strain>
    </source>
</reference>
<dbReference type="AlphaFoldDB" id="G7KIZ4"/>
<evidence type="ECO:0000256" key="1">
    <source>
        <dbReference type="SAM" id="MobiDB-lite"/>
    </source>
</evidence>
<reference evidence="2 4" key="1">
    <citation type="journal article" date="2011" name="Nature">
        <title>The Medicago genome provides insight into the evolution of rhizobial symbioses.</title>
        <authorList>
            <person name="Young N.D."/>
            <person name="Debelle F."/>
            <person name="Oldroyd G.E."/>
            <person name="Geurts R."/>
            <person name="Cannon S.B."/>
            <person name="Udvardi M.K."/>
            <person name="Benedito V.A."/>
            <person name="Mayer K.F."/>
            <person name="Gouzy J."/>
            <person name="Schoof H."/>
            <person name="Van de Peer Y."/>
            <person name="Proost S."/>
            <person name="Cook D.R."/>
            <person name="Meyers B.C."/>
            <person name="Spannagl M."/>
            <person name="Cheung F."/>
            <person name="De Mita S."/>
            <person name="Krishnakumar V."/>
            <person name="Gundlach H."/>
            <person name="Zhou S."/>
            <person name="Mudge J."/>
            <person name="Bharti A.K."/>
            <person name="Murray J.D."/>
            <person name="Naoumkina M.A."/>
            <person name="Rosen B."/>
            <person name="Silverstein K.A."/>
            <person name="Tang H."/>
            <person name="Rombauts S."/>
            <person name="Zhao P.X."/>
            <person name="Zhou P."/>
            <person name="Barbe V."/>
            <person name="Bardou P."/>
            <person name="Bechner M."/>
            <person name="Bellec A."/>
            <person name="Berger A."/>
            <person name="Berges H."/>
            <person name="Bidwell S."/>
            <person name="Bisseling T."/>
            <person name="Choisne N."/>
            <person name="Couloux A."/>
            <person name="Denny R."/>
            <person name="Deshpande S."/>
            <person name="Dai X."/>
            <person name="Doyle J.J."/>
            <person name="Dudez A.M."/>
            <person name="Farmer A.D."/>
            <person name="Fouteau S."/>
            <person name="Franken C."/>
            <person name="Gibelin C."/>
            <person name="Gish J."/>
            <person name="Goldstein S."/>
            <person name="Gonzalez A.J."/>
            <person name="Green P.J."/>
            <person name="Hallab A."/>
            <person name="Hartog M."/>
            <person name="Hua A."/>
            <person name="Humphray S.J."/>
            <person name="Jeong D.H."/>
            <person name="Jing Y."/>
            <person name="Jocker A."/>
            <person name="Kenton S.M."/>
            <person name="Kim D.J."/>
            <person name="Klee K."/>
            <person name="Lai H."/>
            <person name="Lang C."/>
            <person name="Lin S."/>
            <person name="Macmil S.L."/>
            <person name="Magdelenat G."/>
            <person name="Matthews L."/>
            <person name="McCorrison J."/>
            <person name="Monaghan E.L."/>
            <person name="Mun J.H."/>
            <person name="Najar F.Z."/>
            <person name="Nicholson C."/>
            <person name="Noirot C."/>
            <person name="O'Bleness M."/>
            <person name="Paule C.R."/>
            <person name="Poulain J."/>
            <person name="Prion F."/>
            <person name="Qin B."/>
            <person name="Qu C."/>
            <person name="Retzel E.F."/>
            <person name="Riddle C."/>
            <person name="Sallet E."/>
            <person name="Samain S."/>
            <person name="Samson N."/>
            <person name="Sanders I."/>
            <person name="Saurat O."/>
            <person name="Scarpelli C."/>
            <person name="Schiex T."/>
            <person name="Segurens B."/>
            <person name="Severin A.J."/>
            <person name="Sherrier D.J."/>
            <person name="Shi R."/>
            <person name="Sims S."/>
            <person name="Singer S.R."/>
            <person name="Sinharoy S."/>
            <person name="Sterck L."/>
            <person name="Viollet A."/>
            <person name="Wang B.B."/>
            <person name="Wang K."/>
            <person name="Wang M."/>
            <person name="Wang X."/>
            <person name="Warfsmann J."/>
            <person name="Weissenbach J."/>
            <person name="White D.D."/>
            <person name="White J.D."/>
            <person name="Wiley G.B."/>
            <person name="Wincker P."/>
            <person name="Xing Y."/>
            <person name="Yang L."/>
            <person name="Yao Z."/>
            <person name="Ying F."/>
            <person name="Zhai J."/>
            <person name="Zhou L."/>
            <person name="Zuber A."/>
            <person name="Denarie J."/>
            <person name="Dixon R.A."/>
            <person name="May G.D."/>
            <person name="Schwartz D.C."/>
            <person name="Rogers J."/>
            <person name="Quetier F."/>
            <person name="Town C.D."/>
            <person name="Roe B.A."/>
        </authorList>
    </citation>
    <scope>NUCLEOTIDE SEQUENCE [LARGE SCALE GENOMIC DNA]</scope>
    <source>
        <strain evidence="2">A17</strain>
        <strain evidence="3 4">cv. Jemalong A17</strain>
    </source>
</reference>
<sequence>MYTSKKVGKMYYLSVIASFLVVITLTMAVNITGLNPKQKEAGQKPNRIPGIPHIQPPNIFRRPPPMS</sequence>
<keyword evidence="2" id="KW-0812">Transmembrane</keyword>
<organism evidence="2 4">
    <name type="scientific">Medicago truncatula</name>
    <name type="common">Barrel medic</name>
    <name type="synonym">Medicago tribuloides</name>
    <dbReference type="NCBI Taxonomy" id="3880"/>
    <lineage>
        <taxon>Eukaryota</taxon>
        <taxon>Viridiplantae</taxon>
        <taxon>Streptophyta</taxon>
        <taxon>Embryophyta</taxon>
        <taxon>Tracheophyta</taxon>
        <taxon>Spermatophyta</taxon>
        <taxon>Magnoliopsida</taxon>
        <taxon>eudicotyledons</taxon>
        <taxon>Gunneridae</taxon>
        <taxon>Pentapetalae</taxon>
        <taxon>rosids</taxon>
        <taxon>fabids</taxon>
        <taxon>Fabales</taxon>
        <taxon>Fabaceae</taxon>
        <taxon>Papilionoideae</taxon>
        <taxon>50 kb inversion clade</taxon>
        <taxon>NPAAA clade</taxon>
        <taxon>Hologalegina</taxon>
        <taxon>IRL clade</taxon>
        <taxon>Trifolieae</taxon>
        <taxon>Medicago</taxon>
    </lineage>
</organism>
<dbReference type="Proteomes" id="UP000002051">
    <property type="component" value="Chromosome 6"/>
</dbReference>
<feature type="region of interest" description="Disordered" evidence="1">
    <location>
        <begin position="37"/>
        <end position="67"/>
    </location>
</feature>
<keyword evidence="4" id="KW-1185">Reference proteome</keyword>
<reference evidence="2 4" key="2">
    <citation type="journal article" date="2014" name="BMC Genomics">
        <title>An improved genome release (version Mt4.0) for the model legume Medicago truncatula.</title>
        <authorList>
            <person name="Tang H."/>
            <person name="Krishnakumar V."/>
            <person name="Bidwell S."/>
            <person name="Rosen B."/>
            <person name="Chan A."/>
            <person name="Zhou S."/>
            <person name="Gentzbittel L."/>
            <person name="Childs K.L."/>
            <person name="Yandell M."/>
            <person name="Gundlach H."/>
            <person name="Mayer K.F."/>
            <person name="Schwartz D.C."/>
            <person name="Town C.D."/>
        </authorList>
    </citation>
    <scope>GENOME REANNOTATION</scope>
    <source>
        <strain evidence="3 4">cv. Jemalong A17</strain>
    </source>
</reference>
<dbReference type="HOGENOM" id="CLU_2816303_0_0_1"/>
<protein>
    <submittedName>
        <fullName evidence="2">Transmembrane protein, putative</fullName>
    </submittedName>
</protein>
<gene>
    <name evidence="2" type="ordered locus">MTR_6g043640</name>
</gene>
<name>G7KIZ4_MEDTR</name>
<dbReference type="PaxDb" id="3880-AES75389"/>
<evidence type="ECO:0000313" key="2">
    <source>
        <dbReference type="EMBL" id="AES75389.1"/>
    </source>
</evidence>
<proteinExistence type="predicted"/>
<dbReference type="EnsemblPlants" id="AES75389">
    <property type="protein sequence ID" value="AES75389"/>
    <property type="gene ID" value="MTR_6g043640"/>
</dbReference>
<evidence type="ECO:0000313" key="3">
    <source>
        <dbReference type="EnsemblPlants" id="AES75389"/>
    </source>
</evidence>
<keyword evidence="2" id="KW-0472">Membrane</keyword>
<evidence type="ECO:0000313" key="4">
    <source>
        <dbReference type="Proteomes" id="UP000002051"/>
    </source>
</evidence>
<dbReference type="EMBL" id="CM001222">
    <property type="protein sequence ID" value="AES75389.1"/>
    <property type="molecule type" value="Genomic_DNA"/>
</dbReference>
<accession>G7KIZ4</accession>